<comment type="caution">
    <text evidence="2">The sequence shown here is derived from an EMBL/GenBank/DDBJ whole genome shotgun (WGS) entry which is preliminary data.</text>
</comment>
<evidence type="ECO:0000256" key="1">
    <source>
        <dbReference type="SAM" id="Phobius"/>
    </source>
</evidence>
<protein>
    <submittedName>
        <fullName evidence="2">Uncharacterized protein</fullName>
    </submittedName>
</protein>
<evidence type="ECO:0000313" key="2">
    <source>
        <dbReference type="EMBL" id="KAK3311365.1"/>
    </source>
</evidence>
<keyword evidence="1" id="KW-0472">Membrane</keyword>
<keyword evidence="1" id="KW-0812">Transmembrane</keyword>
<reference evidence="2" key="2">
    <citation type="submission" date="2023-06" db="EMBL/GenBank/DDBJ databases">
        <authorList>
            <consortium name="Lawrence Berkeley National Laboratory"/>
            <person name="Mondo S.J."/>
            <person name="Hensen N."/>
            <person name="Bonometti L."/>
            <person name="Westerberg I."/>
            <person name="Brannstrom I.O."/>
            <person name="Guillou S."/>
            <person name="Cros-Aarteil S."/>
            <person name="Calhoun S."/>
            <person name="Haridas S."/>
            <person name="Kuo A."/>
            <person name="Pangilinan J."/>
            <person name="Riley R."/>
            <person name="Labutti K."/>
            <person name="Andreopoulos B."/>
            <person name="Lipzen A."/>
            <person name="Chen C."/>
            <person name="Yanf M."/>
            <person name="Daum C."/>
            <person name="Ng V."/>
            <person name="Clum A."/>
            <person name="Steindorff A."/>
            <person name="Ohm R."/>
            <person name="Martin F."/>
            <person name="Silar P."/>
            <person name="Natvig D."/>
            <person name="Lalanne C."/>
            <person name="Gautier V."/>
            <person name="Ament-Velasquez S.L."/>
            <person name="Kruys A."/>
            <person name="Hutchinson M.I."/>
            <person name="Powell A.J."/>
            <person name="Barry K."/>
            <person name="Miller A.N."/>
            <person name="Grigoriev I.V."/>
            <person name="Debuchy R."/>
            <person name="Gladieux P."/>
            <person name="Thoren M.H."/>
            <person name="Johannesson H."/>
        </authorList>
    </citation>
    <scope>NUCLEOTIDE SEQUENCE</scope>
    <source>
        <strain evidence="2">CBS 333.67</strain>
    </source>
</reference>
<name>A0AAJ0H4H6_9PEZI</name>
<organism evidence="2 3">
    <name type="scientific">Chaetomium strumarium</name>
    <dbReference type="NCBI Taxonomy" id="1170767"/>
    <lineage>
        <taxon>Eukaryota</taxon>
        <taxon>Fungi</taxon>
        <taxon>Dikarya</taxon>
        <taxon>Ascomycota</taxon>
        <taxon>Pezizomycotina</taxon>
        <taxon>Sordariomycetes</taxon>
        <taxon>Sordariomycetidae</taxon>
        <taxon>Sordariales</taxon>
        <taxon>Chaetomiaceae</taxon>
        <taxon>Chaetomium</taxon>
    </lineage>
</organism>
<reference evidence="2" key="1">
    <citation type="journal article" date="2023" name="Mol. Phylogenet. Evol.">
        <title>Genome-scale phylogeny and comparative genomics of the fungal order Sordariales.</title>
        <authorList>
            <person name="Hensen N."/>
            <person name="Bonometti L."/>
            <person name="Westerberg I."/>
            <person name="Brannstrom I.O."/>
            <person name="Guillou S."/>
            <person name="Cros-Aarteil S."/>
            <person name="Calhoun S."/>
            <person name="Haridas S."/>
            <person name="Kuo A."/>
            <person name="Mondo S."/>
            <person name="Pangilinan J."/>
            <person name="Riley R."/>
            <person name="LaButti K."/>
            <person name="Andreopoulos B."/>
            <person name="Lipzen A."/>
            <person name="Chen C."/>
            <person name="Yan M."/>
            <person name="Daum C."/>
            <person name="Ng V."/>
            <person name="Clum A."/>
            <person name="Steindorff A."/>
            <person name="Ohm R.A."/>
            <person name="Martin F."/>
            <person name="Silar P."/>
            <person name="Natvig D.O."/>
            <person name="Lalanne C."/>
            <person name="Gautier V."/>
            <person name="Ament-Velasquez S.L."/>
            <person name="Kruys A."/>
            <person name="Hutchinson M.I."/>
            <person name="Powell A.J."/>
            <person name="Barry K."/>
            <person name="Miller A.N."/>
            <person name="Grigoriev I.V."/>
            <person name="Debuchy R."/>
            <person name="Gladieux P."/>
            <person name="Hiltunen Thoren M."/>
            <person name="Johannesson H."/>
        </authorList>
    </citation>
    <scope>NUCLEOTIDE SEQUENCE</scope>
    <source>
        <strain evidence="2">CBS 333.67</strain>
    </source>
</reference>
<feature type="transmembrane region" description="Helical" evidence="1">
    <location>
        <begin position="62"/>
        <end position="84"/>
    </location>
</feature>
<keyword evidence="3" id="KW-1185">Reference proteome</keyword>
<evidence type="ECO:0000313" key="3">
    <source>
        <dbReference type="Proteomes" id="UP001273166"/>
    </source>
</evidence>
<dbReference type="EMBL" id="JAUDZG010000001">
    <property type="protein sequence ID" value="KAK3311365.1"/>
    <property type="molecule type" value="Genomic_DNA"/>
</dbReference>
<dbReference type="GeneID" id="87887380"/>
<dbReference type="AlphaFoldDB" id="A0AAJ0H4H6"/>
<dbReference type="Proteomes" id="UP001273166">
    <property type="component" value="Unassembled WGS sequence"/>
</dbReference>
<proteinExistence type="predicted"/>
<sequence length="100" mass="11016">MTKAHRRYALTKMAASWPDDMLPSILALPPIVIVYLSVFLVRVEQVLENKGDRAGRYGGNGVAFPFHCLQSANIIYSLRVLLLASFQSRRCGARPPDAAG</sequence>
<gene>
    <name evidence="2" type="ORF">B0T15DRAFT_521199</name>
</gene>
<accession>A0AAJ0H4H6</accession>
<feature type="transmembrane region" description="Helical" evidence="1">
    <location>
        <begin position="21"/>
        <end position="42"/>
    </location>
</feature>
<dbReference type="RefSeq" id="XP_062727145.1">
    <property type="nucleotide sequence ID" value="XM_062868551.1"/>
</dbReference>
<keyword evidence="1" id="KW-1133">Transmembrane helix</keyword>